<protein>
    <submittedName>
        <fullName evidence="2">Uncharacterized protein</fullName>
    </submittedName>
</protein>
<keyword evidence="3" id="KW-1185">Reference proteome</keyword>
<sequence>MNTASSYIRQDGKRKLTAYGEQSGQDAMIDSSIRTDHRRREETMERRRSTSEQPKRRRREREVEISVADRFAALPDGVLAGIVSKLS</sequence>
<feature type="region of interest" description="Disordered" evidence="1">
    <location>
        <begin position="1"/>
        <end position="63"/>
    </location>
</feature>
<feature type="compositionally biased region" description="Basic and acidic residues" evidence="1">
    <location>
        <begin position="33"/>
        <end position="63"/>
    </location>
</feature>
<proteinExistence type="predicted"/>
<organism evidence="2 3">
    <name type="scientific">Oryza meyeriana var. granulata</name>
    <dbReference type="NCBI Taxonomy" id="110450"/>
    <lineage>
        <taxon>Eukaryota</taxon>
        <taxon>Viridiplantae</taxon>
        <taxon>Streptophyta</taxon>
        <taxon>Embryophyta</taxon>
        <taxon>Tracheophyta</taxon>
        <taxon>Spermatophyta</taxon>
        <taxon>Magnoliopsida</taxon>
        <taxon>Liliopsida</taxon>
        <taxon>Poales</taxon>
        <taxon>Poaceae</taxon>
        <taxon>BOP clade</taxon>
        <taxon>Oryzoideae</taxon>
        <taxon>Oryzeae</taxon>
        <taxon>Oryzinae</taxon>
        <taxon>Oryza</taxon>
        <taxon>Oryza meyeriana</taxon>
    </lineage>
</organism>
<name>A0A6G1DB11_9ORYZ</name>
<evidence type="ECO:0000256" key="1">
    <source>
        <dbReference type="SAM" id="MobiDB-lite"/>
    </source>
</evidence>
<gene>
    <name evidence="2" type="ORF">E2562_030229</name>
</gene>
<accession>A0A6G1DB11</accession>
<dbReference type="AlphaFoldDB" id="A0A6G1DB11"/>
<evidence type="ECO:0000313" key="2">
    <source>
        <dbReference type="EMBL" id="KAF0908933.1"/>
    </source>
</evidence>
<comment type="caution">
    <text evidence="2">The sequence shown here is derived from an EMBL/GenBank/DDBJ whole genome shotgun (WGS) entry which is preliminary data.</text>
</comment>
<evidence type="ECO:0000313" key="3">
    <source>
        <dbReference type="Proteomes" id="UP000479710"/>
    </source>
</evidence>
<dbReference type="Proteomes" id="UP000479710">
    <property type="component" value="Unassembled WGS sequence"/>
</dbReference>
<reference evidence="2 3" key="1">
    <citation type="submission" date="2019-11" db="EMBL/GenBank/DDBJ databases">
        <title>Whole genome sequence of Oryza granulata.</title>
        <authorList>
            <person name="Li W."/>
        </authorList>
    </citation>
    <scope>NUCLEOTIDE SEQUENCE [LARGE SCALE GENOMIC DNA]</scope>
    <source>
        <strain evidence="3">cv. Menghai</strain>
        <tissue evidence="2">Leaf</tissue>
    </source>
</reference>
<dbReference type="EMBL" id="SPHZ02000007">
    <property type="protein sequence ID" value="KAF0908933.1"/>
    <property type="molecule type" value="Genomic_DNA"/>
</dbReference>